<evidence type="ECO:0000313" key="12">
    <source>
        <dbReference type="EMBL" id="RPD42406.1"/>
    </source>
</evidence>
<evidence type="ECO:0000259" key="11">
    <source>
        <dbReference type="PROSITE" id="PS52015"/>
    </source>
</evidence>
<dbReference type="Gene3D" id="3.30.1150.10">
    <property type="match status" value="2"/>
</dbReference>
<comment type="caution">
    <text evidence="12">The sequence shown here is derived from an EMBL/GenBank/DDBJ whole genome shotgun (WGS) entry which is preliminary data.</text>
</comment>
<proteinExistence type="inferred from homology"/>
<dbReference type="OrthoDB" id="9814002at2"/>
<evidence type="ECO:0000256" key="4">
    <source>
        <dbReference type="ARBA" id="ARBA00022475"/>
    </source>
</evidence>
<dbReference type="NCBIfam" id="TIGR01352">
    <property type="entry name" value="tonB_Cterm"/>
    <property type="match status" value="2"/>
</dbReference>
<evidence type="ECO:0000313" key="13">
    <source>
        <dbReference type="Proteomes" id="UP000279089"/>
    </source>
</evidence>
<evidence type="ECO:0000256" key="2">
    <source>
        <dbReference type="ARBA" id="ARBA00006555"/>
    </source>
</evidence>
<gene>
    <name evidence="12" type="ORF">EG028_04300</name>
</gene>
<dbReference type="Pfam" id="PF03544">
    <property type="entry name" value="TonB_C"/>
    <property type="match status" value="2"/>
</dbReference>
<dbReference type="PANTHER" id="PTHR33446">
    <property type="entry name" value="PROTEIN TONB-RELATED"/>
    <property type="match status" value="1"/>
</dbReference>
<dbReference type="AlphaFoldDB" id="A0A3N4MK10"/>
<dbReference type="PANTHER" id="PTHR33446:SF2">
    <property type="entry name" value="PROTEIN TONB"/>
    <property type="match status" value="1"/>
</dbReference>
<comment type="similarity">
    <text evidence="2">Belongs to the TonB family.</text>
</comment>
<dbReference type="InterPro" id="IPR037682">
    <property type="entry name" value="TonB_C"/>
</dbReference>
<evidence type="ECO:0000256" key="1">
    <source>
        <dbReference type="ARBA" id="ARBA00004383"/>
    </source>
</evidence>
<feature type="domain" description="TonB C-terminal" evidence="11">
    <location>
        <begin position="372"/>
        <end position="469"/>
    </location>
</feature>
<evidence type="ECO:0000256" key="5">
    <source>
        <dbReference type="ARBA" id="ARBA00022519"/>
    </source>
</evidence>
<dbReference type="InterPro" id="IPR008756">
    <property type="entry name" value="Peptidase_M56"/>
</dbReference>
<accession>A0A3N4MK10</accession>
<feature type="transmembrane region" description="Helical" evidence="10">
    <location>
        <begin position="6"/>
        <end position="25"/>
    </location>
</feature>
<feature type="transmembrane region" description="Helical" evidence="10">
    <location>
        <begin position="268"/>
        <end position="288"/>
    </location>
</feature>
<dbReference type="GO" id="GO:0055085">
    <property type="term" value="P:transmembrane transport"/>
    <property type="evidence" value="ECO:0007669"/>
    <property type="project" value="InterPro"/>
</dbReference>
<dbReference type="GO" id="GO:0031992">
    <property type="term" value="F:energy transducer activity"/>
    <property type="evidence" value="ECO:0007669"/>
    <property type="project" value="TreeGrafter"/>
</dbReference>
<sequence length="586" mass="65652">MTPFLAYLVKVIICSGILYAYYHAALRNNRFHQWNRFYLLGITILSLVVPLMRIPLSLTGTEAPDIYVYTAQVATLREQVFTVQAPQVQHFNLTALLYGIVISLLVLRIGWGYFKILQLVRTSHIEPLLPYRLVLSKQIAAPFSFFRFIFWNSGMSASTPEGRQMLRHEIVHLQENHSTDKLFMEVVTAVCWINPFFHLVKRELSLVHEFIADKRSVENGDVATYAQTILHAALQAGPAFNLTNNFSHQPIKRRILMLTQSRNFRFSYLRRILILPVAVLIFSSLAFVTEDKMDRLSENLSIPVQAPEIKTEQATDAAVAPDSPAPENKKAVTAVAETAPVPAAQPIAAPIDTIPKNEEIFTMVEQPPTFKGGDDALGKYLSNNIRYPISAIEKNISGTVFVNFVVAKDGHVTNIKTVGAPKGGGLEEEAIRVVKAMPAWNPAKQNGNHVNMLFNLPIRFTLQNPLNEKPDKDIYKPNEKGIYSFVEQPPTYKGGDEALNKYLSKTIRYPQEATKKNIQGTVFVSFIVDEKGVVKDIKTVGAPKGGGLEQEAIRVVKGMPDWTPGKHHGENVSVQFNLPLQFKLHN</sequence>
<evidence type="ECO:0000256" key="10">
    <source>
        <dbReference type="SAM" id="Phobius"/>
    </source>
</evidence>
<evidence type="ECO:0000256" key="6">
    <source>
        <dbReference type="ARBA" id="ARBA00022692"/>
    </source>
</evidence>
<dbReference type="GO" id="GO:0098797">
    <property type="term" value="C:plasma membrane protein complex"/>
    <property type="evidence" value="ECO:0007669"/>
    <property type="project" value="TreeGrafter"/>
</dbReference>
<dbReference type="InterPro" id="IPR006260">
    <property type="entry name" value="TonB/TolA_C"/>
</dbReference>
<keyword evidence="4" id="KW-1003">Cell membrane</keyword>
<evidence type="ECO:0000256" key="8">
    <source>
        <dbReference type="ARBA" id="ARBA00022989"/>
    </source>
</evidence>
<protein>
    <submittedName>
        <fullName evidence="12">TonB family protein</fullName>
    </submittedName>
</protein>
<evidence type="ECO:0000256" key="7">
    <source>
        <dbReference type="ARBA" id="ARBA00022927"/>
    </source>
</evidence>
<feature type="transmembrane region" description="Helical" evidence="10">
    <location>
        <begin position="95"/>
        <end position="114"/>
    </location>
</feature>
<dbReference type="EMBL" id="RMBX01000002">
    <property type="protein sequence ID" value="RPD42406.1"/>
    <property type="molecule type" value="Genomic_DNA"/>
</dbReference>
<dbReference type="Pfam" id="PF05569">
    <property type="entry name" value="Peptidase_M56"/>
    <property type="match status" value="1"/>
</dbReference>
<keyword evidence="13" id="KW-1185">Reference proteome</keyword>
<keyword evidence="5" id="KW-0997">Cell inner membrane</keyword>
<dbReference type="PROSITE" id="PS52015">
    <property type="entry name" value="TONB_CTD"/>
    <property type="match status" value="2"/>
</dbReference>
<dbReference type="Proteomes" id="UP000279089">
    <property type="component" value="Unassembled WGS sequence"/>
</dbReference>
<dbReference type="RefSeq" id="WP_120515447.1">
    <property type="nucleotide sequence ID" value="NZ_QXZY01000003.1"/>
</dbReference>
<evidence type="ECO:0000256" key="3">
    <source>
        <dbReference type="ARBA" id="ARBA00022448"/>
    </source>
</evidence>
<comment type="subcellular location">
    <subcellularLocation>
        <location evidence="1">Cell inner membrane</location>
        <topology evidence="1">Single-pass membrane protein</topology>
        <orientation evidence="1">Periplasmic side</orientation>
    </subcellularLocation>
</comment>
<dbReference type="GO" id="GO:0015031">
    <property type="term" value="P:protein transport"/>
    <property type="evidence" value="ECO:0007669"/>
    <property type="project" value="UniProtKB-KW"/>
</dbReference>
<keyword evidence="8 10" id="KW-1133">Transmembrane helix</keyword>
<dbReference type="CDD" id="cd07341">
    <property type="entry name" value="M56_BlaR1_MecR1_like"/>
    <property type="match status" value="1"/>
</dbReference>
<keyword evidence="9 10" id="KW-0472">Membrane</keyword>
<keyword evidence="7" id="KW-0653">Protein transport</keyword>
<feature type="transmembrane region" description="Helical" evidence="10">
    <location>
        <begin position="37"/>
        <end position="56"/>
    </location>
</feature>
<organism evidence="12 13">
    <name type="scientific">Chitinophaga barathri</name>
    <dbReference type="NCBI Taxonomy" id="1647451"/>
    <lineage>
        <taxon>Bacteria</taxon>
        <taxon>Pseudomonadati</taxon>
        <taxon>Bacteroidota</taxon>
        <taxon>Chitinophagia</taxon>
        <taxon>Chitinophagales</taxon>
        <taxon>Chitinophagaceae</taxon>
        <taxon>Chitinophaga</taxon>
    </lineage>
</organism>
<dbReference type="InterPro" id="IPR051045">
    <property type="entry name" value="TonB-dependent_transducer"/>
</dbReference>
<keyword evidence="6 10" id="KW-0812">Transmembrane</keyword>
<dbReference type="SUPFAM" id="SSF74653">
    <property type="entry name" value="TolA/TonB C-terminal domain"/>
    <property type="match status" value="2"/>
</dbReference>
<name>A0A3N4MK10_9BACT</name>
<evidence type="ECO:0000256" key="9">
    <source>
        <dbReference type="ARBA" id="ARBA00023136"/>
    </source>
</evidence>
<feature type="domain" description="TonB C-terminal" evidence="11">
    <location>
        <begin position="494"/>
        <end position="586"/>
    </location>
</feature>
<keyword evidence="3" id="KW-0813">Transport</keyword>
<reference evidence="13" key="1">
    <citation type="submission" date="2018-11" db="EMBL/GenBank/DDBJ databases">
        <title>Chitinophaga lutea sp.nov., isolate from arsenic contaminated soil.</title>
        <authorList>
            <person name="Zong Y."/>
        </authorList>
    </citation>
    <scope>NUCLEOTIDE SEQUENCE [LARGE SCALE GENOMIC DNA]</scope>
    <source>
        <strain evidence="13">YLT18</strain>
    </source>
</reference>